<dbReference type="GO" id="GO:0006508">
    <property type="term" value="P:proteolysis"/>
    <property type="evidence" value="ECO:0007669"/>
    <property type="project" value="UniProtKB-KW"/>
</dbReference>
<feature type="domain" description="Ubiquitin-like protease family profile" evidence="6">
    <location>
        <begin position="640"/>
        <end position="805"/>
    </location>
</feature>
<keyword evidence="8" id="KW-1185">Reference proteome</keyword>
<proteinExistence type="inferred from homology"/>
<comment type="similarity">
    <text evidence="1">Belongs to the peptidase C48 family.</text>
</comment>
<dbReference type="PANTHER" id="PTHR12606:SF141">
    <property type="entry name" value="GH15225P-RELATED"/>
    <property type="match status" value="1"/>
</dbReference>
<evidence type="ECO:0000256" key="5">
    <source>
        <dbReference type="SAM" id="MobiDB-lite"/>
    </source>
</evidence>
<dbReference type="GO" id="GO:0080090">
    <property type="term" value="P:regulation of primary metabolic process"/>
    <property type="evidence" value="ECO:0007669"/>
    <property type="project" value="UniProtKB-ARBA"/>
</dbReference>
<organism evidence="7 8">
    <name type="scientific">Drosophila mojavensis</name>
    <name type="common">Fruit fly</name>
    <dbReference type="NCBI Taxonomy" id="7230"/>
    <lineage>
        <taxon>Eukaryota</taxon>
        <taxon>Metazoa</taxon>
        <taxon>Ecdysozoa</taxon>
        <taxon>Arthropoda</taxon>
        <taxon>Hexapoda</taxon>
        <taxon>Insecta</taxon>
        <taxon>Pterygota</taxon>
        <taxon>Neoptera</taxon>
        <taxon>Endopterygota</taxon>
        <taxon>Diptera</taxon>
        <taxon>Brachycera</taxon>
        <taxon>Muscomorpha</taxon>
        <taxon>Ephydroidea</taxon>
        <taxon>Drosophilidae</taxon>
        <taxon>Drosophila</taxon>
    </lineage>
</organism>
<feature type="compositionally biased region" description="Basic and acidic residues" evidence="5">
    <location>
        <begin position="397"/>
        <end position="406"/>
    </location>
</feature>
<reference evidence="7 8" key="1">
    <citation type="journal article" date="2007" name="Nature">
        <title>Evolution of genes and genomes on the Drosophila phylogeny.</title>
        <authorList>
            <consortium name="Drosophila 12 Genomes Consortium"/>
            <person name="Clark A.G."/>
            <person name="Eisen M.B."/>
            <person name="Smith D.R."/>
            <person name="Bergman C.M."/>
            <person name="Oliver B."/>
            <person name="Markow T.A."/>
            <person name="Kaufman T.C."/>
            <person name="Kellis M."/>
            <person name="Gelbart W."/>
            <person name="Iyer V.N."/>
            <person name="Pollard D.A."/>
            <person name="Sackton T.B."/>
            <person name="Larracuente A.M."/>
            <person name="Singh N.D."/>
            <person name="Abad J.P."/>
            <person name="Abt D.N."/>
            <person name="Adryan B."/>
            <person name="Aguade M."/>
            <person name="Akashi H."/>
            <person name="Anderson W.W."/>
            <person name="Aquadro C.F."/>
            <person name="Ardell D.H."/>
            <person name="Arguello R."/>
            <person name="Artieri C.G."/>
            <person name="Barbash D.A."/>
            <person name="Barker D."/>
            <person name="Barsanti P."/>
            <person name="Batterham P."/>
            <person name="Batzoglou S."/>
            <person name="Begun D."/>
            <person name="Bhutkar A."/>
            <person name="Blanco E."/>
            <person name="Bosak S.A."/>
            <person name="Bradley R.K."/>
            <person name="Brand A.D."/>
            <person name="Brent M.R."/>
            <person name="Brooks A.N."/>
            <person name="Brown R.H."/>
            <person name="Butlin R.K."/>
            <person name="Caggese C."/>
            <person name="Calvi B.R."/>
            <person name="Bernardo de Carvalho A."/>
            <person name="Caspi A."/>
            <person name="Castrezana S."/>
            <person name="Celniker S.E."/>
            <person name="Chang J.L."/>
            <person name="Chapple C."/>
            <person name="Chatterji S."/>
            <person name="Chinwalla A."/>
            <person name="Civetta A."/>
            <person name="Clifton S.W."/>
            <person name="Comeron J.M."/>
            <person name="Costello J.C."/>
            <person name="Coyne J.A."/>
            <person name="Daub J."/>
            <person name="David R.G."/>
            <person name="Delcher A.L."/>
            <person name="Delehaunty K."/>
            <person name="Do C.B."/>
            <person name="Ebling H."/>
            <person name="Edwards K."/>
            <person name="Eickbush T."/>
            <person name="Evans J.D."/>
            <person name="Filipski A."/>
            <person name="Findeiss S."/>
            <person name="Freyhult E."/>
            <person name="Fulton L."/>
            <person name="Fulton R."/>
            <person name="Garcia A.C."/>
            <person name="Gardiner A."/>
            <person name="Garfield D.A."/>
            <person name="Garvin B.E."/>
            <person name="Gibson G."/>
            <person name="Gilbert D."/>
            <person name="Gnerre S."/>
            <person name="Godfrey J."/>
            <person name="Good R."/>
            <person name="Gotea V."/>
            <person name="Gravely B."/>
            <person name="Greenberg A.J."/>
            <person name="Griffiths-Jones S."/>
            <person name="Gross S."/>
            <person name="Guigo R."/>
            <person name="Gustafson E.A."/>
            <person name="Haerty W."/>
            <person name="Hahn M.W."/>
            <person name="Halligan D.L."/>
            <person name="Halpern A.L."/>
            <person name="Halter G.M."/>
            <person name="Han M.V."/>
            <person name="Heger A."/>
            <person name="Hillier L."/>
            <person name="Hinrichs A.S."/>
            <person name="Holmes I."/>
            <person name="Hoskins R.A."/>
            <person name="Hubisz M.J."/>
            <person name="Hultmark D."/>
            <person name="Huntley M.A."/>
            <person name="Jaffe D.B."/>
            <person name="Jagadeeshan S."/>
            <person name="Jeck W.R."/>
            <person name="Johnson J."/>
            <person name="Jones C.D."/>
            <person name="Jordan W.C."/>
            <person name="Karpen G.H."/>
            <person name="Kataoka E."/>
            <person name="Keightley P.D."/>
            <person name="Kheradpour P."/>
            <person name="Kirkness E.F."/>
            <person name="Koerich L.B."/>
            <person name="Kristiansen K."/>
            <person name="Kudrna D."/>
            <person name="Kulathinal R.J."/>
            <person name="Kumar S."/>
            <person name="Kwok R."/>
            <person name="Lander E."/>
            <person name="Langley C.H."/>
            <person name="Lapoint R."/>
            <person name="Lazzaro B.P."/>
            <person name="Lee S.J."/>
            <person name="Levesque L."/>
            <person name="Li R."/>
            <person name="Lin C.F."/>
            <person name="Lin M.F."/>
            <person name="Lindblad-Toh K."/>
            <person name="Llopart A."/>
            <person name="Long M."/>
            <person name="Low L."/>
            <person name="Lozovsky E."/>
            <person name="Lu J."/>
            <person name="Luo M."/>
            <person name="Machado C.A."/>
            <person name="Makalowski W."/>
            <person name="Marzo M."/>
            <person name="Matsuda M."/>
            <person name="Matzkin L."/>
            <person name="McAllister B."/>
            <person name="McBride C.S."/>
            <person name="McKernan B."/>
            <person name="McKernan K."/>
            <person name="Mendez-Lago M."/>
            <person name="Minx P."/>
            <person name="Mollenhauer M.U."/>
            <person name="Montooth K."/>
            <person name="Mount S.M."/>
            <person name="Mu X."/>
            <person name="Myers E."/>
            <person name="Negre B."/>
            <person name="Newfeld S."/>
            <person name="Nielsen R."/>
            <person name="Noor M.A."/>
            <person name="O'Grady P."/>
            <person name="Pachter L."/>
            <person name="Papaceit M."/>
            <person name="Parisi M.J."/>
            <person name="Parisi M."/>
            <person name="Parts L."/>
            <person name="Pedersen J.S."/>
            <person name="Pesole G."/>
            <person name="Phillippy A.M."/>
            <person name="Ponting C.P."/>
            <person name="Pop M."/>
            <person name="Porcelli D."/>
            <person name="Powell J.R."/>
            <person name="Prohaska S."/>
            <person name="Pruitt K."/>
            <person name="Puig M."/>
            <person name="Quesneville H."/>
            <person name="Ram K.R."/>
            <person name="Rand D."/>
            <person name="Rasmussen M.D."/>
            <person name="Reed L.K."/>
            <person name="Reenan R."/>
            <person name="Reily A."/>
            <person name="Remington K.A."/>
            <person name="Rieger T.T."/>
            <person name="Ritchie M.G."/>
            <person name="Robin C."/>
            <person name="Rogers Y.H."/>
            <person name="Rohde C."/>
            <person name="Rozas J."/>
            <person name="Rubenfield M.J."/>
            <person name="Ruiz A."/>
            <person name="Russo S."/>
            <person name="Salzberg S.L."/>
            <person name="Sanchez-Gracia A."/>
            <person name="Saranga D.J."/>
            <person name="Sato H."/>
            <person name="Schaeffer S.W."/>
            <person name="Schatz M.C."/>
            <person name="Schlenke T."/>
            <person name="Schwartz R."/>
            <person name="Segarra C."/>
            <person name="Singh R.S."/>
            <person name="Sirot L."/>
            <person name="Sirota M."/>
            <person name="Sisneros N.B."/>
            <person name="Smith C.D."/>
            <person name="Smith T.F."/>
            <person name="Spieth J."/>
            <person name="Stage D.E."/>
            <person name="Stark A."/>
            <person name="Stephan W."/>
            <person name="Strausberg R.L."/>
            <person name="Strempel S."/>
            <person name="Sturgill D."/>
            <person name="Sutton G."/>
            <person name="Sutton G.G."/>
            <person name="Tao W."/>
            <person name="Teichmann S."/>
            <person name="Tobari Y.N."/>
            <person name="Tomimura Y."/>
            <person name="Tsolas J.M."/>
            <person name="Valente V.L."/>
            <person name="Venter E."/>
            <person name="Venter J.C."/>
            <person name="Vicario S."/>
            <person name="Vieira F.G."/>
            <person name="Vilella A.J."/>
            <person name="Villasante A."/>
            <person name="Walenz B."/>
            <person name="Wang J."/>
            <person name="Wasserman M."/>
            <person name="Watts T."/>
            <person name="Wilson D."/>
            <person name="Wilson R.K."/>
            <person name="Wing R.A."/>
            <person name="Wolfner M.F."/>
            <person name="Wong A."/>
            <person name="Wong G.K."/>
            <person name="Wu C.I."/>
            <person name="Wu G."/>
            <person name="Yamamoto D."/>
            <person name="Yang H.P."/>
            <person name="Yang S.P."/>
            <person name="Yorke J.A."/>
            <person name="Yoshida K."/>
            <person name="Zdobnov E."/>
            <person name="Zhang P."/>
            <person name="Zhang Y."/>
            <person name="Zimin A.V."/>
            <person name="Baldwin J."/>
            <person name="Abdouelleil A."/>
            <person name="Abdulkadir J."/>
            <person name="Abebe A."/>
            <person name="Abera B."/>
            <person name="Abreu J."/>
            <person name="Acer S.C."/>
            <person name="Aftuck L."/>
            <person name="Alexander A."/>
            <person name="An P."/>
            <person name="Anderson E."/>
            <person name="Anderson S."/>
            <person name="Arachi H."/>
            <person name="Azer M."/>
            <person name="Bachantsang P."/>
            <person name="Barry A."/>
            <person name="Bayul T."/>
            <person name="Berlin A."/>
            <person name="Bessette D."/>
            <person name="Bloom T."/>
            <person name="Blye J."/>
            <person name="Boguslavskiy L."/>
            <person name="Bonnet C."/>
            <person name="Boukhgalter B."/>
            <person name="Bourzgui I."/>
            <person name="Brown A."/>
            <person name="Cahill P."/>
            <person name="Channer S."/>
            <person name="Cheshatsang Y."/>
            <person name="Chuda L."/>
            <person name="Citroen M."/>
            <person name="Collymore A."/>
            <person name="Cooke P."/>
            <person name="Costello M."/>
            <person name="D'Aco K."/>
            <person name="Daza R."/>
            <person name="De Haan G."/>
            <person name="DeGray S."/>
            <person name="DeMaso C."/>
            <person name="Dhargay N."/>
            <person name="Dooley K."/>
            <person name="Dooley E."/>
            <person name="Doricent M."/>
            <person name="Dorje P."/>
            <person name="Dorjee K."/>
            <person name="Dupes A."/>
            <person name="Elong R."/>
            <person name="Falk J."/>
            <person name="Farina A."/>
            <person name="Faro S."/>
            <person name="Ferguson D."/>
            <person name="Fisher S."/>
            <person name="Foley C.D."/>
            <person name="Franke A."/>
            <person name="Friedrich D."/>
            <person name="Gadbois L."/>
            <person name="Gearin G."/>
            <person name="Gearin C.R."/>
            <person name="Giannoukos G."/>
            <person name="Goode T."/>
            <person name="Graham J."/>
            <person name="Grandbois E."/>
            <person name="Grewal S."/>
            <person name="Gyaltsen K."/>
            <person name="Hafez N."/>
            <person name="Hagos B."/>
            <person name="Hall J."/>
            <person name="Henson C."/>
            <person name="Hollinger A."/>
            <person name="Honan T."/>
            <person name="Huard M.D."/>
            <person name="Hughes L."/>
            <person name="Hurhula B."/>
            <person name="Husby M.E."/>
            <person name="Kamat A."/>
            <person name="Kanga B."/>
            <person name="Kashin S."/>
            <person name="Khazanovich D."/>
            <person name="Kisner P."/>
            <person name="Lance K."/>
            <person name="Lara M."/>
            <person name="Lee W."/>
            <person name="Lennon N."/>
            <person name="Letendre F."/>
            <person name="LeVine R."/>
            <person name="Lipovsky A."/>
            <person name="Liu X."/>
            <person name="Liu J."/>
            <person name="Liu S."/>
            <person name="Lokyitsang T."/>
            <person name="Lokyitsang Y."/>
            <person name="Lubonja R."/>
            <person name="Lui A."/>
            <person name="MacDonald P."/>
            <person name="Magnisalis V."/>
            <person name="Maru K."/>
            <person name="Matthews C."/>
            <person name="McCusker W."/>
            <person name="McDonough S."/>
            <person name="Mehta T."/>
            <person name="Meldrim J."/>
            <person name="Meneus L."/>
            <person name="Mihai O."/>
            <person name="Mihalev A."/>
            <person name="Mihova T."/>
            <person name="Mittelman R."/>
            <person name="Mlenga V."/>
            <person name="Montmayeur A."/>
            <person name="Mulrain L."/>
            <person name="Navidi A."/>
            <person name="Naylor J."/>
            <person name="Negash T."/>
            <person name="Nguyen T."/>
            <person name="Nguyen N."/>
            <person name="Nicol R."/>
            <person name="Norbu C."/>
            <person name="Norbu N."/>
            <person name="Novod N."/>
            <person name="O'Neill B."/>
            <person name="Osman S."/>
            <person name="Markiewicz E."/>
            <person name="Oyono O.L."/>
            <person name="Patti C."/>
            <person name="Phunkhang P."/>
            <person name="Pierre F."/>
            <person name="Priest M."/>
            <person name="Raghuraman S."/>
            <person name="Rege F."/>
            <person name="Reyes R."/>
            <person name="Rise C."/>
            <person name="Rogov P."/>
            <person name="Ross K."/>
            <person name="Ryan E."/>
            <person name="Settipalli S."/>
            <person name="Shea T."/>
            <person name="Sherpa N."/>
            <person name="Shi L."/>
            <person name="Shih D."/>
            <person name="Sparrow T."/>
            <person name="Spaulding J."/>
            <person name="Stalker J."/>
            <person name="Stange-Thomann N."/>
            <person name="Stavropoulos S."/>
            <person name="Stone C."/>
            <person name="Strader C."/>
            <person name="Tesfaye S."/>
            <person name="Thomson T."/>
            <person name="Thoulutsang Y."/>
            <person name="Thoulutsang D."/>
            <person name="Topham K."/>
            <person name="Topping I."/>
            <person name="Tsamla T."/>
            <person name="Vassiliev H."/>
            <person name="Vo A."/>
            <person name="Wangchuk T."/>
            <person name="Wangdi T."/>
            <person name="Weiand M."/>
            <person name="Wilkinson J."/>
            <person name="Wilson A."/>
            <person name="Yadav S."/>
            <person name="Young G."/>
            <person name="Yu Q."/>
            <person name="Zembek L."/>
            <person name="Zhong D."/>
            <person name="Zimmer A."/>
            <person name="Zwirko Z."/>
            <person name="Jaffe D.B."/>
            <person name="Alvarez P."/>
            <person name="Brockman W."/>
            <person name="Butler J."/>
            <person name="Chin C."/>
            <person name="Gnerre S."/>
            <person name="Grabherr M."/>
            <person name="Kleber M."/>
            <person name="Mauceli E."/>
            <person name="MacCallum I."/>
        </authorList>
    </citation>
    <scope>NUCLEOTIDE SEQUENCE [LARGE SCALE GENOMIC DNA]</scope>
    <source>
        <strain evidence="8">Tucson 15081-1352.22</strain>
    </source>
</reference>
<dbReference type="Pfam" id="PF02902">
    <property type="entry name" value="Peptidase_C48"/>
    <property type="match status" value="1"/>
</dbReference>
<dbReference type="EMBL" id="CH933814">
    <property type="protein sequence ID" value="EDW05634.1"/>
    <property type="molecule type" value="Genomic_DNA"/>
</dbReference>
<dbReference type="KEGG" id="dmo:Dmoj_GI11140"/>
<evidence type="ECO:0000256" key="3">
    <source>
        <dbReference type="ARBA" id="ARBA00022801"/>
    </source>
</evidence>
<gene>
    <name evidence="7" type="primary">Dmoj\GI11140</name>
    <name evidence="7" type="ORF">Dmoj_GI11140</name>
</gene>
<dbReference type="PhylomeDB" id="B4L859"/>
<dbReference type="Proteomes" id="UP000009192">
    <property type="component" value="Unassembled WGS sequence"/>
</dbReference>
<dbReference type="GO" id="GO:0060255">
    <property type="term" value="P:regulation of macromolecule metabolic process"/>
    <property type="evidence" value="ECO:0007669"/>
    <property type="project" value="UniProtKB-ARBA"/>
</dbReference>
<dbReference type="SMR" id="B4L859"/>
<feature type="compositionally biased region" description="Polar residues" evidence="5">
    <location>
        <begin position="231"/>
        <end position="268"/>
    </location>
</feature>
<feature type="compositionally biased region" description="Polar residues" evidence="5">
    <location>
        <begin position="471"/>
        <end position="485"/>
    </location>
</feature>
<dbReference type="InParanoid" id="B4L859"/>
<feature type="region of interest" description="Disordered" evidence="5">
    <location>
        <begin position="471"/>
        <end position="523"/>
    </location>
</feature>
<feature type="region of interest" description="Disordered" evidence="5">
    <location>
        <begin position="217"/>
        <end position="279"/>
    </location>
</feature>
<dbReference type="Gene3D" id="3.40.395.10">
    <property type="entry name" value="Adenoviral Proteinase, Chain A"/>
    <property type="match status" value="1"/>
</dbReference>
<dbReference type="OrthoDB" id="1939479at2759"/>
<dbReference type="OMA" id="FIPWTDA"/>
<name>B4L859_DROMO</name>
<feature type="region of interest" description="Disordered" evidence="5">
    <location>
        <begin position="158"/>
        <end position="189"/>
    </location>
</feature>
<feature type="region of interest" description="Disordered" evidence="5">
    <location>
        <begin position="397"/>
        <end position="417"/>
    </location>
</feature>
<dbReference type="GO" id="GO:0016926">
    <property type="term" value="P:protein desumoylation"/>
    <property type="evidence" value="ECO:0007669"/>
    <property type="project" value="TreeGrafter"/>
</dbReference>
<dbReference type="HOGENOM" id="CLU_010898_0_0_1"/>
<dbReference type="FunFam" id="3.40.395.10:FF:000001">
    <property type="entry name" value="Sentrin-specific protease 1"/>
    <property type="match status" value="1"/>
</dbReference>
<sequence length="836" mass="95111">MTNGPEFPPSNNSIITSIYNSTSRSQQEQLLNATDLEQEAFASTSNVTKTKPESDPRLAVIQRALDIIVETCRGRHLNSLWAVLLLLTKLNDVRDYLVTSIRTEPATAYETSVLLNEIDLKIKTLSTKIEKVRGGPNPHLDPMGFDIINWIRHWLPSGGRNSKNSKEPPNTPAEDSERSRKRSYPSLAGEGETLQLIKYRRVDNTFPKYMPNDVDNFCRMANPTQRKEPENNNSNRNAFQSQPKRLSIFNTPPTRQVNVRNTQPTSPIDLSDSDDQQHNESNLYQTFADRLGTSGQPAARQNEFGRISSARRNNLLYSDALRFGTNGFSSNINYQRPSSSLASSEARLNGHSSNMFESGGPGKDSILALEEQRNEHNQYVNLINNLTLHDREYARRAAAAREKEKPPPPPPLRPISLNNTDWMRAYIKNKAESGVAGRSEYAKLLNFNSKADAVKSADPLSTKVPATPIQSYLKSDNTDNSTNVEKPSIPSIVDDVPGQLSENSKQISQPQPSSSSKELPMPRTKALQFRISKSIYFDDNYGNVFSQKCTKTQEEVNRTKNLVIQEAERRTEERRAFEQGLRESLAKRRFVGHTLFVLENYSVEEDSKPEFIPWTDAHQQRYNELIFGKPDQVLISKFSLSITRNDIRTLSGSSWLNDEVINFYMNLLTDRSQRNEGKLPSVYAMNTFFVPRLLQGGYGNVKRWTRKVDIFSKDIIPVPVHVSNVHWCMAIIHMKNKTIRYYDSMGKPNSEVLSALENYLLEESLDKRKKPFDTSDFIIENVQNVPHQTNGSDCGVFSCMFAEYITRNKSLTFSQEHMEYFRKKMALEICGGELWN</sequence>
<dbReference type="InterPro" id="IPR003653">
    <property type="entry name" value="Peptidase_C48_C"/>
</dbReference>
<dbReference type="GO" id="GO:0005634">
    <property type="term" value="C:nucleus"/>
    <property type="evidence" value="ECO:0007669"/>
    <property type="project" value="TreeGrafter"/>
</dbReference>
<dbReference type="InterPro" id="IPR038765">
    <property type="entry name" value="Papain-like_cys_pep_sf"/>
</dbReference>
<dbReference type="GO" id="GO:0016929">
    <property type="term" value="F:deSUMOylase activity"/>
    <property type="evidence" value="ECO:0007669"/>
    <property type="project" value="TreeGrafter"/>
</dbReference>
<protein>
    <recommendedName>
        <fullName evidence="6">Ubiquitin-like protease family profile domain-containing protein</fullName>
    </recommendedName>
</protein>
<accession>B4L859</accession>
<evidence type="ECO:0000256" key="2">
    <source>
        <dbReference type="ARBA" id="ARBA00022670"/>
    </source>
</evidence>
<dbReference type="PANTHER" id="PTHR12606">
    <property type="entry name" value="SENTRIN/SUMO-SPECIFIC PROTEASE"/>
    <property type="match status" value="1"/>
</dbReference>
<dbReference type="PROSITE" id="PS50600">
    <property type="entry name" value="ULP_PROTEASE"/>
    <property type="match status" value="1"/>
</dbReference>
<evidence type="ECO:0000313" key="8">
    <source>
        <dbReference type="Proteomes" id="UP000009192"/>
    </source>
</evidence>
<evidence type="ECO:0000256" key="1">
    <source>
        <dbReference type="ARBA" id="ARBA00005234"/>
    </source>
</evidence>
<evidence type="ECO:0000259" key="6">
    <source>
        <dbReference type="PROSITE" id="PS50600"/>
    </source>
</evidence>
<feature type="compositionally biased region" description="Low complexity" evidence="5">
    <location>
        <begin position="504"/>
        <end position="517"/>
    </location>
</feature>
<keyword evidence="3 7" id="KW-0378">Hydrolase</keyword>
<evidence type="ECO:0000313" key="7">
    <source>
        <dbReference type="EMBL" id="EDW05634.1"/>
    </source>
</evidence>
<keyword evidence="4" id="KW-0788">Thiol protease</keyword>
<dbReference type="AlphaFoldDB" id="B4L859"/>
<dbReference type="SUPFAM" id="SSF54001">
    <property type="entry name" value="Cysteine proteinases"/>
    <property type="match status" value="1"/>
</dbReference>
<dbReference type="eggNOG" id="KOG0778">
    <property type="taxonomic scope" value="Eukaryota"/>
</dbReference>
<keyword evidence="2" id="KW-0645">Protease</keyword>
<evidence type="ECO:0000256" key="4">
    <source>
        <dbReference type="ARBA" id="ARBA00022807"/>
    </source>
</evidence>